<dbReference type="Pfam" id="PF13620">
    <property type="entry name" value="CarboxypepD_reg"/>
    <property type="match status" value="1"/>
</dbReference>
<keyword evidence="1" id="KW-0732">Signal</keyword>
<feature type="domain" description="Secretion system C-terminal sorting" evidence="2">
    <location>
        <begin position="1212"/>
        <end position="1275"/>
    </location>
</feature>
<name>A0A9D1ILU2_9BACT</name>
<sequence length="1280" mass="138057">MKGKLLIVSALVALGFGNIFAAEIEKTPADEVRIYINPGHGSWTSNDRPLQTIGRDPYNKANPDTTGFFESNTNLLKGFALLETLVDAGVPFDRSLNQDNPNPARVGAALDMNNNIVMSHVKAGPWPVNDSQYADAYNRALSEIREEVEVNNFDIFISIHSNANVDGDGVNYPLYLYRGYDDERESVPGSRALCEAIWPYSYSNAHACWSAYSETNMNVRGDVNFYGEGNAGYTANNGTNYFGYLGVLKHGVPGFLVEGYFHTYQPARQRAMNDDVCYHEGMLYGRGLIDYMGWTKSTTGEIYGIVRDLHEKFTDPLYHAIARTDDSYKPLNGVTVKLFKGGEEVASYTTDNEYNGAFYFKGLEPGEYTLTYEAEGYKEAFEEYLAPVSVAANETSYVNTFLEAENWTPPAIVYENYPDAVESNPAISVAGAYNVAEDATSTPLADELEGKTVRRQIVRDGKMYVLALDESNEPYIYMVNLADNTVTNISTAGTTLDNNRDLKISDIALTADNVLLASSYGENQFDDSQVASGDVRGSVAIYKWTNDENSVPTGDPSIWFTSQNSGNYYNAMTGKTLAYTGTAEEGSAIVTAQTTGSSTSLRFVEFVIANSTLASTKFINKDVSAESNYTATKLGDDMQLTVSPLGTDRFAIDGTNTTPVEWQTTLNNNEDAPLMGRIDANLVDAETNGMSFFRFGGHSLMLVPAMADGKVTGIRMLDVTDGFNNAKEIALNGATIDPTEATYASTGYGVKTTVNDEEVVTDAQLEFYVILDGKVTKFSTEGVEQPKLHAGYAYALNATVGETETTFTYKLTTSAPAANIIVTDEAGTETVIPAESAEGENTVNVSNGTLPGGTLTWKVEVSGYAIGTPTQWHSNGGYGRINGIIVDNNTASPAFGTVYVAVGGGAGENAKGIYVFDQTMTKKAGALFTEEFSEGNTQSPYRLGMMEDGTLLATDWSDAHSGIYTIDPESYEMQNMYLGERSSGGAFMYNGVNVGGGTTGVAVVGTKLYTFAEDYPTNNAGNVLVRYEIGDGKTISAAPEFTYSNATLPNMNVEVRATENGVWASQVRSAGQNTKGAQALMYLDHEGNVLFDSSDEPFVYDLTGCDGAGFAINNDNSMLAIPDASGNVCVFDLAWNDNVPTLTLLYSFAVNKGSLREMAFDIAGNLYVAGDTEWAVYAIPGGSDKAVTPANGTIFVKESSVEQNIAVSDTKVYPNPASVAVNVEASEEIATVSVFNMSGAAVAVGCNVEGNHAVINVEGLASGVYFVRINDKETVRFIKK</sequence>
<dbReference type="AlphaFoldDB" id="A0A9D1ILU2"/>
<evidence type="ECO:0000256" key="1">
    <source>
        <dbReference type="SAM" id="SignalP"/>
    </source>
</evidence>
<reference evidence="3" key="2">
    <citation type="journal article" date="2021" name="PeerJ">
        <title>Extensive microbial diversity within the chicken gut microbiome revealed by metagenomics and culture.</title>
        <authorList>
            <person name="Gilroy R."/>
            <person name="Ravi A."/>
            <person name="Getino M."/>
            <person name="Pursley I."/>
            <person name="Horton D.L."/>
            <person name="Alikhan N.F."/>
            <person name="Baker D."/>
            <person name="Gharbi K."/>
            <person name="Hall N."/>
            <person name="Watson M."/>
            <person name="Adriaenssens E.M."/>
            <person name="Foster-Nyarko E."/>
            <person name="Jarju S."/>
            <person name="Secka A."/>
            <person name="Antonio M."/>
            <person name="Oren A."/>
            <person name="Chaudhuri R.R."/>
            <person name="La Ragione R."/>
            <person name="Hildebrand F."/>
            <person name="Pallen M.J."/>
        </authorList>
    </citation>
    <scope>NUCLEOTIDE SEQUENCE</scope>
    <source>
        <strain evidence="3">17073</strain>
    </source>
</reference>
<dbReference type="SUPFAM" id="SSF49478">
    <property type="entry name" value="Cna protein B-type domain"/>
    <property type="match status" value="1"/>
</dbReference>
<dbReference type="Gene3D" id="3.40.630.40">
    <property type="entry name" value="Zn-dependent exopeptidases"/>
    <property type="match status" value="1"/>
</dbReference>
<evidence type="ECO:0000313" key="4">
    <source>
        <dbReference type="Proteomes" id="UP000824076"/>
    </source>
</evidence>
<comment type="caution">
    <text evidence="3">The sequence shown here is derived from an EMBL/GenBank/DDBJ whole genome shotgun (WGS) entry which is preliminary data.</text>
</comment>
<dbReference type="EMBL" id="DVMS01000235">
    <property type="protein sequence ID" value="HIU39662.1"/>
    <property type="molecule type" value="Genomic_DNA"/>
</dbReference>
<accession>A0A9D1ILU2</accession>
<protein>
    <submittedName>
        <fullName evidence="3">T9SS type A sorting domain-containing protein</fullName>
    </submittedName>
</protein>
<feature type="signal peptide" evidence="1">
    <location>
        <begin position="1"/>
        <end position="21"/>
    </location>
</feature>
<dbReference type="Gene3D" id="2.60.40.1120">
    <property type="entry name" value="Carboxypeptidase-like, regulatory domain"/>
    <property type="match status" value="1"/>
</dbReference>
<evidence type="ECO:0000259" key="2">
    <source>
        <dbReference type="Pfam" id="PF18962"/>
    </source>
</evidence>
<organism evidence="3 4">
    <name type="scientific">Candidatus Limisoma intestinavium</name>
    <dbReference type="NCBI Taxonomy" id="2840856"/>
    <lineage>
        <taxon>Bacteria</taxon>
        <taxon>Pseudomonadati</taxon>
        <taxon>Bacteroidota</taxon>
        <taxon>Bacteroidia</taxon>
        <taxon>Bacteroidales</taxon>
        <taxon>Candidatus Limisoma</taxon>
    </lineage>
</organism>
<dbReference type="SUPFAM" id="SSF50998">
    <property type="entry name" value="Quinoprotein alcohol dehydrogenase-like"/>
    <property type="match status" value="1"/>
</dbReference>
<proteinExistence type="predicted"/>
<dbReference type="Pfam" id="PF18962">
    <property type="entry name" value="Por_Secre_tail"/>
    <property type="match status" value="1"/>
</dbReference>
<feature type="chain" id="PRO_5038745402" evidence="1">
    <location>
        <begin position="22"/>
        <end position="1280"/>
    </location>
</feature>
<gene>
    <name evidence="3" type="ORF">IAD18_08365</name>
</gene>
<dbReference type="NCBIfam" id="TIGR04183">
    <property type="entry name" value="Por_Secre_tail"/>
    <property type="match status" value="1"/>
</dbReference>
<dbReference type="InterPro" id="IPR011047">
    <property type="entry name" value="Quinoprotein_ADH-like_sf"/>
</dbReference>
<reference evidence="3" key="1">
    <citation type="submission" date="2020-10" db="EMBL/GenBank/DDBJ databases">
        <authorList>
            <person name="Gilroy R."/>
        </authorList>
    </citation>
    <scope>NUCLEOTIDE SEQUENCE</scope>
    <source>
        <strain evidence="3">17073</strain>
    </source>
</reference>
<evidence type="ECO:0000313" key="3">
    <source>
        <dbReference type="EMBL" id="HIU39662.1"/>
    </source>
</evidence>
<dbReference type="Proteomes" id="UP000824076">
    <property type="component" value="Unassembled WGS sequence"/>
</dbReference>
<dbReference type="InterPro" id="IPR026444">
    <property type="entry name" value="Secre_tail"/>
</dbReference>